<sequence>MPRGDNYYNFDAAITSPDTDTECTSAISSLTKDLELSQLSRAKMAVALNSIHHVRMCRAFDEKERVTVYVLDVFQQSTPRGISKLTKKNKCTIDDLSPDYQVKHRYSAFRALRERISDEVKVPKDKSHSQWCPYCSRVREFTHSGAFPPRFPTRSGVAIATGLHDYVVHNREQRLETFTNLLLRAAKDISYRSGCTPCGRFEVVSKLLSDFLAEPHVQMPVSA</sequence>
<gene>
    <name evidence="2" type="ORF">PHYPSEUDO_013765</name>
</gene>
<name>A0A8T1V5K5_9STRA</name>
<protein>
    <recommendedName>
        <fullName evidence="1">PX domain-containing protein</fullName>
    </recommendedName>
</protein>
<evidence type="ECO:0000259" key="1">
    <source>
        <dbReference type="PROSITE" id="PS50195"/>
    </source>
</evidence>
<organism evidence="2 3">
    <name type="scientific">Phytophthora pseudosyringae</name>
    <dbReference type="NCBI Taxonomy" id="221518"/>
    <lineage>
        <taxon>Eukaryota</taxon>
        <taxon>Sar</taxon>
        <taxon>Stramenopiles</taxon>
        <taxon>Oomycota</taxon>
        <taxon>Peronosporomycetes</taxon>
        <taxon>Peronosporales</taxon>
        <taxon>Peronosporaceae</taxon>
        <taxon>Phytophthora</taxon>
    </lineage>
</organism>
<dbReference type="OrthoDB" id="110705at2759"/>
<keyword evidence="3" id="KW-1185">Reference proteome</keyword>
<dbReference type="EMBL" id="JAGDFM010000730">
    <property type="protein sequence ID" value="KAG7376315.1"/>
    <property type="molecule type" value="Genomic_DNA"/>
</dbReference>
<dbReference type="InterPro" id="IPR001683">
    <property type="entry name" value="PX_dom"/>
</dbReference>
<accession>A0A8T1V5K5</accession>
<evidence type="ECO:0000313" key="2">
    <source>
        <dbReference type="EMBL" id="KAG7376315.1"/>
    </source>
</evidence>
<proteinExistence type="predicted"/>
<dbReference type="GO" id="GO:0035091">
    <property type="term" value="F:phosphatidylinositol binding"/>
    <property type="evidence" value="ECO:0007669"/>
    <property type="project" value="InterPro"/>
</dbReference>
<reference evidence="2" key="1">
    <citation type="submission" date="2021-02" db="EMBL/GenBank/DDBJ databases">
        <authorList>
            <person name="Palmer J.M."/>
        </authorList>
    </citation>
    <scope>NUCLEOTIDE SEQUENCE</scope>
    <source>
        <strain evidence="2">SCRP734</strain>
    </source>
</reference>
<dbReference type="PROSITE" id="PS50195">
    <property type="entry name" value="PX"/>
    <property type="match status" value="1"/>
</dbReference>
<comment type="caution">
    <text evidence="2">The sequence shown here is derived from an EMBL/GenBank/DDBJ whole genome shotgun (WGS) entry which is preliminary data.</text>
</comment>
<feature type="domain" description="PX" evidence="1">
    <location>
        <begin position="47"/>
        <end position="219"/>
    </location>
</feature>
<dbReference type="Proteomes" id="UP000694044">
    <property type="component" value="Unassembled WGS sequence"/>
</dbReference>
<evidence type="ECO:0000313" key="3">
    <source>
        <dbReference type="Proteomes" id="UP000694044"/>
    </source>
</evidence>
<dbReference type="AlphaFoldDB" id="A0A8T1V5K5"/>